<dbReference type="PANTHER" id="PTHR42037:SF1">
    <property type="match status" value="1"/>
</dbReference>
<evidence type="ECO:0000256" key="1">
    <source>
        <dbReference type="SAM" id="MobiDB-lite"/>
    </source>
</evidence>
<proteinExistence type="predicted"/>
<evidence type="ECO:0000313" key="3">
    <source>
        <dbReference type="Proteomes" id="UP001281614"/>
    </source>
</evidence>
<keyword evidence="3" id="KW-1185">Reference proteome</keyword>
<protein>
    <submittedName>
        <fullName evidence="2">Uncharacterized protein</fullName>
    </submittedName>
</protein>
<evidence type="ECO:0000313" key="2">
    <source>
        <dbReference type="EMBL" id="KAK2732685.1"/>
    </source>
</evidence>
<organism evidence="2 3">
    <name type="scientific">Colletotrichum kahawae</name>
    <name type="common">Coffee berry disease fungus</name>
    <dbReference type="NCBI Taxonomy" id="34407"/>
    <lineage>
        <taxon>Eukaryota</taxon>
        <taxon>Fungi</taxon>
        <taxon>Dikarya</taxon>
        <taxon>Ascomycota</taxon>
        <taxon>Pezizomycotina</taxon>
        <taxon>Sordariomycetes</taxon>
        <taxon>Hypocreomycetidae</taxon>
        <taxon>Glomerellales</taxon>
        <taxon>Glomerellaceae</taxon>
        <taxon>Colletotrichum</taxon>
        <taxon>Colletotrichum gloeosporioides species complex</taxon>
    </lineage>
</organism>
<dbReference type="Proteomes" id="UP001281614">
    <property type="component" value="Unassembled WGS sequence"/>
</dbReference>
<comment type="caution">
    <text evidence="2">The sequence shown here is derived from an EMBL/GenBank/DDBJ whole genome shotgun (WGS) entry which is preliminary data.</text>
</comment>
<dbReference type="PANTHER" id="PTHR42037">
    <property type="match status" value="1"/>
</dbReference>
<accession>A0AAD9Y2V0</accession>
<name>A0AAD9Y2V0_COLKA</name>
<dbReference type="AlphaFoldDB" id="A0AAD9Y2V0"/>
<dbReference type="EMBL" id="VYYT01000535">
    <property type="protein sequence ID" value="KAK2732685.1"/>
    <property type="molecule type" value="Genomic_DNA"/>
</dbReference>
<feature type="compositionally biased region" description="Low complexity" evidence="1">
    <location>
        <begin position="14"/>
        <end position="27"/>
    </location>
</feature>
<sequence length="515" mass="57742">MRSPFARSSDEARSNATSTETADASTTQSNAGGPANVLGAAHNRFVVVTTLLSLIDPVRGEPTTHSLDRHPHDDTWKHEKLQKKFLDSFALVSSTSRIGGETAAAVCLEQGHPTGTVLRLARNLGVPKDLVIRLQEILHDLTAVALKGIVANVLCRLSEKRAKNVEAEILLKVINLTRDKIWSLLEKLTKKDVQESVERSVSKMEVDDLESDDAEETGFRQWVVKLRLLTTLDPKLDSDQLVTHVKWASKARWTYSEQLETFLGTEDEELPAWLQHIYKLGRYYAATKAMLKLASKQPDVFTAIHVEPVDAPEQVRFTLGNQRDPLLVVLKKITTADPVELRDKLGQTWFTADPEKRLRDACRMTLTVHAEMQLLSFYDHHPNLTPRLLFMGTSKKACYLCHEFMSRHPLTIGVSASHQKLYPTWLPAPCSSAVRKKHKALLWEFSRHLEQTTARDLETRLGIIRRPISKDSTAGPSLTTSWTDSAGSWTQELSLRGLQRLSIDVPEVSGRSGTD</sequence>
<feature type="region of interest" description="Disordered" evidence="1">
    <location>
        <begin position="1"/>
        <end position="35"/>
    </location>
</feature>
<gene>
    <name evidence="2" type="ORF">CKAH01_19035</name>
</gene>
<dbReference type="Pfam" id="PF14441">
    <property type="entry name" value="OTT_1508_deam"/>
    <property type="match status" value="1"/>
</dbReference>
<reference evidence="2" key="1">
    <citation type="submission" date="2023-02" db="EMBL/GenBank/DDBJ databases">
        <title>Colletotrichum kahawae CIFC_Que2 genome sequencing and assembly.</title>
        <authorList>
            <person name="Baroncelli R."/>
        </authorList>
    </citation>
    <scope>NUCLEOTIDE SEQUENCE</scope>
    <source>
        <strain evidence="2">CIFC_Que2</strain>
    </source>
</reference>
<dbReference type="InterPro" id="IPR027796">
    <property type="entry name" value="OTT_1508_deam-like"/>
</dbReference>